<dbReference type="Proteomes" id="UP000054248">
    <property type="component" value="Unassembled WGS sequence"/>
</dbReference>
<accession>A0A0C3PPN7</accession>
<dbReference type="AlphaFoldDB" id="A0A0C3PPN7"/>
<reference evidence="1 2" key="1">
    <citation type="submission" date="2014-04" db="EMBL/GenBank/DDBJ databases">
        <authorList>
            <consortium name="DOE Joint Genome Institute"/>
            <person name="Kuo A."/>
            <person name="Girlanda M."/>
            <person name="Perotto S."/>
            <person name="Kohler A."/>
            <person name="Nagy L.G."/>
            <person name="Floudas D."/>
            <person name="Copeland A."/>
            <person name="Barry K.W."/>
            <person name="Cichocki N."/>
            <person name="Veneault-Fourrey C."/>
            <person name="LaButti K."/>
            <person name="Lindquist E.A."/>
            <person name="Lipzen A."/>
            <person name="Lundell T."/>
            <person name="Morin E."/>
            <person name="Murat C."/>
            <person name="Sun H."/>
            <person name="Tunlid A."/>
            <person name="Henrissat B."/>
            <person name="Grigoriev I.V."/>
            <person name="Hibbett D.S."/>
            <person name="Martin F."/>
            <person name="Nordberg H.P."/>
            <person name="Cantor M.N."/>
            <person name="Hua S.X."/>
        </authorList>
    </citation>
    <scope>NUCLEOTIDE SEQUENCE [LARGE SCALE GENOMIC DNA]</scope>
    <source>
        <strain evidence="1 2">MUT 4182</strain>
    </source>
</reference>
<proteinExistence type="predicted"/>
<dbReference type="HOGENOM" id="CLU_1171358_0_0_1"/>
<reference evidence="2" key="2">
    <citation type="submission" date="2015-01" db="EMBL/GenBank/DDBJ databases">
        <title>Evolutionary Origins and Diversification of the Mycorrhizal Mutualists.</title>
        <authorList>
            <consortium name="DOE Joint Genome Institute"/>
            <consortium name="Mycorrhizal Genomics Consortium"/>
            <person name="Kohler A."/>
            <person name="Kuo A."/>
            <person name="Nagy L.G."/>
            <person name="Floudas D."/>
            <person name="Copeland A."/>
            <person name="Barry K.W."/>
            <person name="Cichocki N."/>
            <person name="Veneault-Fourrey C."/>
            <person name="LaButti K."/>
            <person name="Lindquist E.A."/>
            <person name="Lipzen A."/>
            <person name="Lundell T."/>
            <person name="Morin E."/>
            <person name="Murat C."/>
            <person name="Riley R."/>
            <person name="Ohm R."/>
            <person name="Sun H."/>
            <person name="Tunlid A."/>
            <person name="Henrissat B."/>
            <person name="Grigoriev I.V."/>
            <person name="Hibbett D.S."/>
            <person name="Martin F."/>
        </authorList>
    </citation>
    <scope>NUCLEOTIDE SEQUENCE [LARGE SCALE GENOMIC DNA]</scope>
    <source>
        <strain evidence="2">MUT 4182</strain>
    </source>
</reference>
<evidence type="ECO:0000313" key="2">
    <source>
        <dbReference type="Proteomes" id="UP000054248"/>
    </source>
</evidence>
<protein>
    <submittedName>
        <fullName evidence="1">Uncharacterized protein</fullName>
    </submittedName>
</protein>
<keyword evidence="2" id="KW-1185">Reference proteome</keyword>
<gene>
    <name evidence="1" type="ORF">M407DRAFT_33890</name>
</gene>
<sequence>MTCLYCQDLQIPIQRRRLESSLRRFVPSSLSALIPPPVPRGVDGHRDPRLITLRIIGPAQQHLYLNLFTNLAHDSVIALLQRLRASTLRLRTNRKSLNCYSGKPLQFALPSSDPPYKATISVGKGAPSKVSTNQAYLFFKPASPRILRWLLLQQLPGPSKLERGYSVLYPILDSGEGNLVPVPDIWGALVHDNPNSSPQAGVVIAFEHMANGTQMAKLELDMGRTVTVRVSVLTLGI</sequence>
<name>A0A0C3PPN7_9AGAM</name>
<organism evidence="1 2">
    <name type="scientific">Tulasnella calospora MUT 4182</name>
    <dbReference type="NCBI Taxonomy" id="1051891"/>
    <lineage>
        <taxon>Eukaryota</taxon>
        <taxon>Fungi</taxon>
        <taxon>Dikarya</taxon>
        <taxon>Basidiomycota</taxon>
        <taxon>Agaricomycotina</taxon>
        <taxon>Agaricomycetes</taxon>
        <taxon>Cantharellales</taxon>
        <taxon>Tulasnellaceae</taxon>
        <taxon>Tulasnella</taxon>
    </lineage>
</organism>
<dbReference type="EMBL" id="KN823559">
    <property type="protein sequence ID" value="KIO16465.1"/>
    <property type="molecule type" value="Genomic_DNA"/>
</dbReference>
<evidence type="ECO:0000313" key="1">
    <source>
        <dbReference type="EMBL" id="KIO16465.1"/>
    </source>
</evidence>